<keyword evidence="2" id="KW-1185">Reference proteome</keyword>
<dbReference type="SUPFAM" id="SSF52047">
    <property type="entry name" value="RNI-like"/>
    <property type="match status" value="1"/>
</dbReference>
<gene>
    <name evidence="1" type="ORF">C1645_755967</name>
</gene>
<protein>
    <recommendedName>
        <fullName evidence="3">F-box domain-containing protein</fullName>
    </recommendedName>
</protein>
<evidence type="ECO:0000313" key="1">
    <source>
        <dbReference type="EMBL" id="RIA96083.1"/>
    </source>
</evidence>
<dbReference type="OrthoDB" id="2350806at2759"/>
<proteinExistence type="predicted"/>
<accession>A0A397TCV5</accession>
<evidence type="ECO:0008006" key="3">
    <source>
        <dbReference type="Google" id="ProtNLM"/>
    </source>
</evidence>
<organism evidence="1 2">
    <name type="scientific">Glomus cerebriforme</name>
    <dbReference type="NCBI Taxonomy" id="658196"/>
    <lineage>
        <taxon>Eukaryota</taxon>
        <taxon>Fungi</taxon>
        <taxon>Fungi incertae sedis</taxon>
        <taxon>Mucoromycota</taxon>
        <taxon>Glomeromycotina</taxon>
        <taxon>Glomeromycetes</taxon>
        <taxon>Glomerales</taxon>
        <taxon>Glomeraceae</taxon>
        <taxon>Glomus</taxon>
    </lineage>
</organism>
<dbReference type="EMBL" id="QKYT01000051">
    <property type="protein sequence ID" value="RIA96083.1"/>
    <property type="molecule type" value="Genomic_DNA"/>
</dbReference>
<name>A0A397TCV5_9GLOM</name>
<sequence length="260" mass="30231">MDFKSIDLSSISKLECLEKLEFDNCEGFTHEHYKIFSKKKFHLKELKLWHDDLDDIYDVDNIYDRVGINLNVIVGMIISLGGESLHKLSLNIITSETIKAIKESSPKINFLHIRMISPKYSNSIIPFICDLSSLKILHIQMDSYEVNNGCLLVEILGDYLISVEYLYLNVLICLSSFKYFINNCKVNLKKWIITYNEPLRKDYLICVDNYQKAHNSLKVLGIDENEDGFCWNNEELKIIDSLKNQGIEIVPSNQLLKLFY</sequence>
<reference evidence="1 2" key="1">
    <citation type="submission" date="2018-06" db="EMBL/GenBank/DDBJ databases">
        <title>Comparative genomics reveals the genomic features of Rhizophagus irregularis, R. cerebriforme, R. diaphanum and Gigaspora rosea, and their symbiotic lifestyle signature.</title>
        <authorList>
            <person name="Morin E."/>
            <person name="San Clemente H."/>
            <person name="Chen E.C.H."/>
            <person name="De La Providencia I."/>
            <person name="Hainaut M."/>
            <person name="Kuo A."/>
            <person name="Kohler A."/>
            <person name="Murat C."/>
            <person name="Tang N."/>
            <person name="Roy S."/>
            <person name="Loubradou J."/>
            <person name="Henrissat B."/>
            <person name="Grigoriev I.V."/>
            <person name="Corradi N."/>
            <person name="Roux C."/>
            <person name="Martin F.M."/>
        </authorList>
    </citation>
    <scope>NUCLEOTIDE SEQUENCE [LARGE SCALE GENOMIC DNA]</scope>
    <source>
        <strain evidence="1 2">DAOM 227022</strain>
    </source>
</reference>
<dbReference type="AlphaFoldDB" id="A0A397TCV5"/>
<evidence type="ECO:0000313" key="2">
    <source>
        <dbReference type="Proteomes" id="UP000265703"/>
    </source>
</evidence>
<dbReference type="Gene3D" id="3.80.10.10">
    <property type="entry name" value="Ribonuclease Inhibitor"/>
    <property type="match status" value="1"/>
</dbReference>
<comment type="caution">
    <text evidence="1">The sequence shown here is derived from an EMBL/GenBank/DDBJ whole genome shotgun (WGS) entry which is preliminary data.</text>
</comment>
<dbReference type="Proteomes" id="UP000265703">
    <property type="component" value="Unassembled WGS sequence"/>
</dbReference>
<dbReference type="STRING" id="658196.A0A397TCV5"/>
<dbReference type="InterPro" id="IPR032675">
    <property type="entry name" value="LRR_dom_sf"/>
</dbReference>